<name>A0ABP9WAP8_9DEIO</name>
<accession>A0ABP9WAP8</accession>
<comment type="caution">
    <text evidence="2">The sequence shown here is derived from an EMBL/GenBank/DDBJ whole genome shotgun (WGS) entry which is preliminary data.</text>
</comment>
<evidence type="ECO:0008006" key="4">
    <source>
        <dbReference type="Google" id="ProtNLM"/>
    </source>
</evidence>
<organism evidence="2 3">
    <name type="scientific">Deinococcus carri</name>
    <dbReference type="NCBI Taxonomy" id="1211323"/>
    <lineage>
        <taxon>Bacteria</taxon>
        <taxon>Thermotogati</taxon>
        <taxon>Deinococcota</taxon>
        <taxon>Deinococci</taxon>
        <taxon>Deinococcales</taxon>
        <taxon>Deinococcaceae</taxon>
        <taxon>Deinococcus</taxon>
    </lineage>
</organism>
<dbReference type="Proteomes" id="UP001401887">
    <property type="component" value="Unassembled WGS sequence"/>
</dbReference>
<sequence>MRLHPPVSLSAYAGTMRSAPLLLLPLLLAACGSRDVKAPDAYDLSGTIGGDWGQNPHLRLALVGAGFPNAVTNDGNQPQNVVSTGANTWAFGFDLPDVPSVAGVYQVVVYNDTNNTGTYNIGEPFARNRQWLVYSTFSGDIPAVTLPGNGEEVTPAMTVKRGWNLYNRNFPLSSTNPSPAEKVTGYDLSR</sequence>
<evidence type="ECO:0000313" key="2">
    <source>
        <dbReference type="EMBL" id="GAA5514211.1"/>
    </source>
</evidence>
<gene>
    <name evidence="2" type="ORF">Dcar01_02965</name>
</gene>
<protein>
    <recommendedName>
        <fullName evidence="4">Lipoprotein</fullName>
    </recommendedName>
</protein>
<evidence type="ECO:0000313" key="3">
    <source>
        <dbReference type="Proteomes" id="UP001401887"/>
    </source>
</evidence>
<proteinExistence type="predicted"/>
<reference evidence="2 3" key="1">
    <citation type="submission" date="2024-02" db="EMBL/GenBank/DDBJ databases">
        <title>Deinococcus carri NBRC 110142.</title>
        <authorList>
            <person name="Ichikawa N."/>
            <person name="Katano-Makiyama Y."/>
            <person name="Hidaka K."/>
        </authorList>
    </citation>
    <scope>NUCLEOTIDE SEQUENCE [LARGE SCALE GENOMIC DNA]</scope>
    <source>
        <strain evidence="2 3">NBRC 110142</strain>
    </source>
</reference>
<dbReference type="PROSITE" id="PS51257">
    <property type="entry name" value="PROKAR_LIPOPROTEIN"/>
    <property type="match status" value="1"/>
</dbReference>
<feature type="region of interest" description="Disordered" evidence="1">
    <location>
        <begin position="170"/>
        <end position="190"/>
    </location>
</feature>
<keyword evidence="3" id="KW-1185">Reference proteome</keyword>
<evidence type="ECO:0000256" key="1">
    <source>
        <dbReference type="SAM" id="MobiDB-lite"/>
    </source>
</evidence>
<dbReference type="EMBL" id="BAABRP010000014">
    <property type="protein sequence ID" value="GAA5514211.1"/>
    <property type="molecule type" value="Genomic_DNA"/>
</dbReference>